<evidence type="ECO:0000256" key="1">
    <source>
        <dbReference type="SAM" id="MobiDB-lite"/>
    </source>
</evidence>
<sequence>MEPKLKWKRVAFCYCGCIPTNPHIHCPCPGCEDRAVSIRTELRHRKQYAEFSLSSEPCVSGDESPNQSCEDESNQSTRDQPDQSSQDESDQSSQDESDQSSQDESDLSIQDESDLSIQDQSDQSSQDGDPQELENPVTHNEFEQQQLEEDGHQQDEQRIDVDNAFDKEEFVLSHLIRTLSLASEMNASTNQTNELLSYVGELIKLESVDVKREWPTSSASASSVLKQLGLLSAPTHHKICFSKDHPQYWYACDDKTSCPDCDRLPEIDRYYLSLGDKMKKWFSSVSMSSLLLGHWKYREQWLGKRGPTWPMSEIWHGSKFKDLQWFWDPEATWPLPHKCRECRRYNDLVSLAIPNDQTRFEFTCKHCNNKEFIDVNFVQGDPRNIGLIGHWDGWQPKFGRGISYGSGSIELTVANMEKEKRCLDENVFVSSFVPEHKLPNKQPSALDPFLDPLVTELEELFINGIEVDYPIDVPESPLKKGKCRIRCILICWTGDYPAQCQIGKFSKKGTFGCRTDKCKGESVSGSTTKYYLNNRHHFTSPWNKREMNDEYDVMEEIEFSESYARKKQRAKETGYTGMTLLASLYDVYSFNPFTDMVRDVMHCVLLNCCKKLFTRYFKNPEFDMAKLQENVDNFPFTSGMLDGHCPKKLAKYNSWTAEEWQKFTFPMAEVVFIDLVSDDELHLVWLTARMVELLFHRRDALSEEEVQHLENICWRRLILLEEQVDPKQCVITAHNSIHIAEDILKFGPSDNFWCFQNERAVKRYKDLPTNFKNIECTFSKAELRRELLMTLKPKGQKFAFKLIDEVNMISSSLDGAKAIAWNTRLAGRSVSDLVVFIGASSLDTVHLSDDMLRRRVEADGLGPGDIYQSFRSCYFAGSRKHVKSGSCLLFNDGSIGMVKELIFVKHSTGCSKYIRLEKFERDNDGLLIQGFQIFLTMQQCSLDLCSM</sequence>
<protein>
    <submittedName>
        <fullName evidence="2">Uncharacterized protein</fullName>
    </submittedName>
</protein>
<dbReference type="PANTHER" id="PTHR46579:SF1">
    <property type="entry name" value="F5_8 TYPE C DOMAIN-CONTAINING PROTEIN"/>
    <property type="match status" value="1"/>
</dbReference>
<dbReference type="EnsemblMetazoa" id="CLYHEMT006393.1">
    <property type="protein sequence ID" value="CLYHEMP006393.1"/>
    <property type="gene ID" value="CLYHEMG006393"/>
</dbReference>
<feature type="region of interest" description="Disordered" evidence="1">
    <location>
        <begin position="53"/>
        <end position="135"/>
    </location>
</feature>
<dbReference type="Pfam" id="PF02992">
    <property type="entry name" value="Transposase_21"/>
    <property type="match status" value="1"/>
</dbReference>
<dbReference type="PANTHER" id="PTHR46579">
    <property type="entry name" value="F5/8 TYPE C DOMAIN-CONTAINING PROTEIN-RELATED"/>
    <property type="match status" value="1"/>
</dbReference>
<dbReference type="RefSeq" id="XP_066921398.1">
    <property type="nucleotide sequence ID" value="XM_067065297.1"/>
</dbReference>
<dbReference type="InterPro" id="IPR004242">
    <property type="entry name" value="Transposase_21"/>
</dbReference>
<dbReference type="Proteomes" id="UP000594262">
    <property type="component" value="Unplaced"/>
</dbReference>
<accession>A0A7M5WRK5</accession>
<name>A0A7M5WRK5_9CNID</name>
<reference evidence="2" key="1">
    <citation type="submission" date="2021-01" db="UniProtKB">
        <authorList>
            <consortium name="EnsemblMetazoa"/>
        </authorList>
    </citation>
    <scope>IDENTIFICATION</scope>
</reference>
<organism evidence="2 3">
    <name type="scientific">Clytia hemisphaerica</name>
    <dbReference type="NCBI Taxonomy" id="252671"/>
    <lineage>
        <taxon>Eukaryota</taxon>
        <taxon>Metazoa</taxon>
        <taxon>Cnidaria</taxon>
        <taxon>Hydrozoa</taxon>
        <taxon>Hydroidolina</taxon>
        <taxon>Leptothecata</taxon>
        <taxon>Obeliida</taxon>
        <taxon>Clytiidae</taxon>
        <taxon>Clytia</taxon>
    </lineage>
</organism>
<dbReference type="GeneID" id="136808760"/>
<feature type="compositionally biased region" description="Acidic residues" evidence="1">
    <location>
        <begin position="85"/>
        <end position="114"/>
    </location>
</feature>
<proteinExistence type="predicted"/>
<evidence type="ECO:0000313" key="2">
    <source>
        <dbReference type="EnsemblMetazoa" id="CLYHEMP006393.1"/>
    </source>
</evidence>
<feature type="compositionally biased region" description="Low complexity" evidence="1">
    <location>
        <begin position="115"/>
        <end position="128"/>
    </location>
</feature>
<dbReference type="OrthoDB" id="5945181at2759"/>
<keyword evidence="3" id="KW-1185">Reference proteome</keyword>
<feature type="compositionally biased region" description="Polar residues" evidence="1">
    <location>
        <begin position="53"/>
        <end position="78"/>
    </location>
</feature>
<evidence type="ECO:0000313" key="3">
    <source>
        <dbReference type="Proteomes" id="UP000594262"/>
    </source>
</evidence>
<dbReference type="AlphaFoldDB" id="A0A7M5WRK5"/>